<dbReference type="Proteomes" id="UP000054558">
    <property type="component" value="Unassembled WGS sequence"/>
</dbReference>
<feature type="domain" description="DRBM" evidence="4">
    <location>
        <begin position="309"/>
        <end position="374"/>
    </location>
</feature>
<organism evidence="5 6">
    <name type="scientific">Klebsormidium nitens</name>
    <name type="common">Green alga</name>
    <name type="synonym">Ulothrix nitens</name>
    <dbReference type="NCBI Taxonomy" id="105231"/>
    <lineage>
        <taxon>Eukaryota</taxon>
        <taxon>Viridiplantae</taxon>
        <taxon>Streptophyta</taxon>
        <taxon>Klebsormidiophyceae</taxon>
        <taxon>Klebsormidiales</taxon>
        <taxon>Klebsormidiaceae</taxon>
        <taxon>Klebsormidium</taxon>
    </lineage>
</organism>
<feature type="region of interest" description="Disordered" evidence="3">
    <location>
        <begin position="482"/>
        <end position="529"/>
    </location>
</feature>
<feature type="non-terminal residue" evidence="5">
    <location>
        <position position="1"/>
    </location>
</feature>
<dbReference type="PANTHER" id="PTHR46205:SF3">
    <property type="entry name" value="LOQUACIOUS, ISOFORM B"/>
    <property type="match status" value="1"/>
</dbReference>
<protein>
    <submittedName>
        <fullName evidence="5">RNA polymerase II c-terminal domain phosphatase-like</fullName>
    </submittedName>
</protein>
<evidence type="ECO:0000256" key="2">
    <source>
        <dbReference type="PROSITE-ProRule" id="PRU00266"/>
    </source>
</evidence>
<feature type="region of interest" description="Disordered" evidence="3">
    <location>
        <begin position="563"/>
        <end position="651"/>
    </location>
</feature>
<keyword evidence="1 2" id="KW-0694">RNA-binding</keyword>
<proteinExistence type="predicted"/>
<accession>A0A1Y1ICN6</accession>
<dbReference type="SMART" id="SM00358">
    <property type="entry name" value="DSRM"/>
    <property type="match status" value="2"/>
</dbReference>
<feature type="region of interest" description="Disordered" evidence="3">
    <location>
        <begin position="1"/>
        <end position="257"/>
    </location>
</feature>
<dbReference type="SUPFAM" id="SSF54768">
    <property type="entry name" value="dsRNA-binding domain-like"/>
    <property type="match status" value="2"/>
</dbReference>
<dbReference type="InterPro" id="IPR014720">
    <property type="entry name" value="dsRBD_dom"/>
</dbReference>
<feature type="domain" description="DRBM" evidence="4">
    <location>
        <begin position="408"/>
        <end position="477"/>
    </location>
</feature>
<feature type="compositionally biased region" description="Basic and acidic residues" evidence="3">
    <location>
        <begin position="112"/>
        <end position="125"/>
    </location>
</feature>
<dbReference type="EMBL" id="DF237287">
    <property type="protein sequence ID" value="GAQ87209.1"/>
    <property type="molecule type" value="Genomic_DNA"/>
</dbReference>
<reference evidence="5 6" key="1">
    <citation type="journal article" date="2014" name="Nat. Commun.">
        <title>Klebsormidium flaccidum genome reveals primary factors for plant terrestrial adaptation.</title>
        <authorList>
            <person name="Hori K."/>
            <person name="Maruyama F."/>
            <person name="Fujisawa T."/>
            <person name="Togashi T."/>
            <person name="Yamamoto N."/>
            <person name="Seo M."/>
            <person name="Sato S."/>
            <person name="Yamada T."/>
            <person name="Mori H."/>
            <person name="Tajima N."/>
            <person name="Moriyama T."/>
            <person name="Ikeuchi M."/>
            <person name="Watanabe M."/>
            <person name="Wada H."/>
            <person name="Kobayashi K."/>
            <person name="Saito M."/>
            <person name="Masuda T."/>
            <person name="Sasaki-Sekimoto Y."/>
            <person name="Mashiguchi K."/>
            <person name="Awai K."/>
            <person name="Shimojima M."/>
            <person name="Masuda S."/>
            <person name="Iwai M."/>
            <person name="Nobusawa T."/>
            <person name="Narise T."/>
            <person name="Kondo S."/>
            <person name="Saito H."/>
            <person name="Sato R."/>
            <person name="Murakawa M."/>
            <person name="Ihara Y."/>
            <person name="Oshima-Yamada Y."/>
            <person name="Ohtaka K."/>
            <person name="Satoh M."/>
            <person name="Sonobe K."/>
            <person name="Ishii M."/>
            <person name="Ohtani R."/>
            <person name="Kanamori-Sato M."/>
            <person name="Honoki R."/>
            <person name="Miyazaki D."/>
            <person name="Mochizuki H."/>
            <person name="Umetsu J."/>
            <person name="Higashi K."/>
            <person name="Shibata D."/>
            <person name="Kamiya Y."/>
            <person name="Sato N."/>
            <person name="Nakamura Y."/>
            <person name="Tabata S."/>
            <person name="Ida S."/>
            <person name="Kurokawa K."/>
            <person name="Ohta H."/>
        </authorList>
    </citation>
    <scope>NUCLEOTIDE SEQUENCE [LARGE SCALE GENOMIC DNA]</scope>
    <source>
        <strain evidence="5 6">NIES-2285</strain>
    </source>
</reference>
<dbReference type="Gene3D" id="3.30.160.20">
    <property type="match status" value="2"/>
</dbReference>
<feature type="compositionally biased region" description="Low complexity" evidence="3">
    <location>
        <begin position="1"/>
        <end position="40"/>
    </location>
</feature>
<feature type="compositionally biased region" description="Basic and acidic residues" evidence="3">
    <location>
        <begin position="626"/>
        <end position="639"/>
    </location>
</feature>
<evidence type="ECO:0000259" key="4">
    <source>
        <dbReference type="PROSITE" id="PS50137"/>
    </source>
</evidence>
<dbReference type="GO" id="GO:0003723">
    <property type="term" value="F:RNA binding"/>
    <property type="evidence" value="ECO:0007669"/>
    <property type="project" value="UniProtKB-UniRule"/>
</dbReference>
<dbReference type="InterPro" id="IPR051247">
    <property type="entry name" value="RLC_Component"/>
</dbReference>
<name>A0A1Y1ICN6_KLENI</name>
<evidence type="ECO:0000313" key="6">
    <source>
        <dbReference type="Proteomes" id="UP000054558"/>
    </source>
</evidence>
<sequence>APRAAAGDSRGAAGNDAAGAGAAAAAGAAAEGAQGAGAAATSPTDVGEFSTCGCPSQKANQPPHFPMLGGRLPSPRGGPVLPSPRGFPRALPPGMPGLWEARPSPRVQHQFPPDHVEPADDRSGSDDPSEPEVDDEEPFEGGNGSEGGKDSGDELEAGGGAEDYPSGEEGGSFSSGSSAERARAQERAKQREEAEAAVEGGVEEGELLSEEEGALASGDDGGIPSIPSSRSASVEPMDEEPAPSSDEPMSFAASDGPFGAQAAAGALFGGLDFRALADDSYGEDQPGTSGAPGFDAETGSAKPGNGKREVLTELHTLGRSMGRDVTYRFIKVANGPPVTAQVLMQGRVVGEGHGPNKRLAKHNGARQVLEMLQGQGGSRPVPLPGLPNQGHPAPPHPVPGQQNAPRPSRPPPMQEVRNVYHGQAVEFEELASEGPPHKKTFTFQVKVDGVPVAVASGPSKKVAKQHASQEAIRRKPMMDQMWHAQPAQAPPPHPPSAKRPASDSEPDPAPAVKRVRTSDTAFGVSPTPTAESLFPAVPGGAFPAGGHPLQGTAAFGGFQESVAQGAPLTPGQWAGGQFPLPGGQGPGAPAAVGRGRGVLSPGKKAGKGGALGAKKKLKQSAKTKTRRDTPELTAAKRDSAPIFVQDSEVMR</sequence>
<evidence type="ECO:0000256" key="3">
    <source>
        <dbReference type="SAM" id="MobiDB-lite"/>
    </source>
</evidence>
<feature type="compositionally biased region" description="Pro residues" evidence="3">
    <location>
        <begin position="488"/>
        <end position="497"/>
    </location>
</feature>
<feature type="compositionally biased region" description="Low complexity" evidence="3">
    <location>
        <begin position="68"/>
        <end position="86"/>
    </location>
</feature>
<keyword evidence="6" id="KW-1185">Reference proteome</keyword>
<dbReference type="OMA" id="KVANGPP"/>
<gene>
    <name evidence="5" type="ORF">KFL_003380140</name>
</gene>
<dbReference type="PROSITE" id="PS50137">
    <property type="entry name" value="DS_RBD"/>
    <property type="match status" value="2"/>
</dbReference>
<feature type="region of interest" description="Disordered" evidence="3">
    <location>
        <begin position="375"/>
        <end position="415"/>
    </location>
</feature>
<feature type="compositionally biased region" description="Basic and acidic residues" evidence="3">
    <location>
        <begin position="180"/>
        <end position="194"/>
    </location>
</feature>
<dbReference type="OrthoDB" id="10249888at2759"/>
<feature type="compositionally biased region" description="Low complexity" evidence="3">
    <location>
        <begin position="575"/>
        <end position="603"/>
    </location>
</feature>
<feature type="compositionally biased region" description="Acidic residues" evidence="3">
    <location>
        <begin position="201"/>
        <end position="213"/>
    </location>
</feature>
<feature type="region of interest" description="Disordered" evidence="3">
    <location>
        <begin position="277"/>
        <end position="308"/>
    </location>
</feature>
<dbReference type="AlphaFoldDB" id="A0A1Y1ICN6"/>
<dbReference type="PANTHER" id="PTHR46205">
    <property type="entry name" value="LOQUACIOUS, ISOFORM B"/>
    <property type="match status" value="1"/>
</dbReference>
<evidence type="ECO:0000256" key="1">
    <source>
        <dbReference type="ARBA" id="ARBA00022884"/>
    </source>
</evidence>
<evidence type="ECO:0000313" key="5">
    <source>
        <dbReference type="EMBL" id="GAQ87209.1"/>
    </source>
</evidence>
<feature type="compositionally biased region" description="Acidic residues" evidence="3">
    <location>
        <begin position="127"/>
        <end position="139"/>
    </location>
</feature>
<feature type="compositionally biased region" description="Basic residues" evidence="3">
    <location>
        <begin position="613"/>
        <end position="625"/>
    </location>
</feature>
<dbReference type="CDD" id="cd19875">
    <property type="entry name" value="DSRM_EIF2AK2-like"/>
    <property type="match status" value="1"/>
</dbReference>
<dbReference type="Pfam" id="PF00035">
    <property type="entry name" value="dsrm"/>
    <property type="match status" value="2"/>
</dbReference>